<reference evidence="3" key="1">
    <citation type="submission" date="2017-02" db="EMBL/GenBank/DDBJ databases">
        <title>Delving into the versatile metabolic prowess of the omnipresent phylum Bacteroidetes.</title>
        <authorList>
            <person name="Nobu M.K."/>
            <person name="Mei R."/>
            <person name="Narihiro T."/>
            <person name="Kuroda K."/>
            <person name="Liu W.-T."/>
        </authorList>
    </citation>
    <scope>NUCLEOTIDE SEQUENCE</scope>
    <source>
        <strain evidence="3">ADurb.Bin280</strain>
    </source>
</reference>
<name>A0A1V5SCN0_9BACT</name>
<feature type="domain" description="Methyltransferase type 11" evidence="2">
    <location>
        <begin position="36"/>
        <end position="114"/>
    </location>
</feature>
<evidence type="ECO:0000313" key="3">
    <source>
        <dbReference type="EMBL" id="OQA52248.1"/>
    </source>
</evidence>
<sequence length="224" mass="26045">MKKLISKLYHNPIISFIFPTVILCLQRELADCKTVLDLGCGPDSPIRHCQNIDYSVGVEVFEPYLKKSRAKKIHNKYYKRDLLRLDFSKNSFDAVILIEVLEHLPKEEGRKIISLARKWAKKKLIITSPNGFVKQKAVDNNPWQKHLSGWDYKEMRSLGFKCRGLAGLKHLRQEVENDTMGDDLMSSIRLKPRVFWFIIASLSQSLVYWVPGLAFELFSVKYKK</sequence>
<dbReference type="Pfam" id="PF08241">
    <property type="entry name" value="Methyltransf_11"/>
    <property type="match status" value="1"/>
</dbReference>
<comment type="caution">
    <text evidence="3">The sequence shown here is derived from an EMBL/GenBank/DDBJ whole genome shotgun (WGS) entry which is preliminary data.</text>
</comment>
<dbReference type="EMBL" id="MWBO01000040">
    <property type="protein sequence ID" value="OQA52248.1"/>
    <property type="molecule type" value="Genomic_DNA"/>
</dbReference>
<dbReference type="Proteomes" id="UP000485367">
    <property type="component" value="Unassembled WGS sequence"/>
</dbReference>
<accession>A0A1V5SCN0</accession>
<keyword evidence="3" id="KW-0808">Transferase</keyword>
<proteinExistence type="predicted"/>
<feature type="transmembrane region" description="Helical" evidence="1">
    <location>
        <begin position="194"/>
        <end position="218"/>
    </location>
</feature>
<gene>
    <name evidence="3" type="ORF">BWY43_00588</name>
</gene>
<protein>
    <submittedName>
        <fullName evidence="3">Methyltransferase domain protein</fullName>
    </submittedName>
</protein>
<dbReference type="CDD" id="cd02440">
    <property type="entry name" value="AdoMet_MTases"/>
    <property type="match status" value="1"/>
</dbReference>
<dbReference type="SUPFAM" id="SSF53335">
    <property type="entry name" value="S-adenosyl-L-methionine-dependent methyltransferases"/>
    <property type="match status" value="1"/>
</dbReference>
<evidence type="ECO:0000259" key="2">
    <source>
        <dbReference type="Pfam" id="PF08241"/>
    </source>
</evidence>
<organism evidence="3">
    <name type="scientific">candidate division WS2 bacterium ADurb.Bin280</name>
    <dbReference type="NCBI Taxonomy" id="1852829"/>
    <lineage>
        <taxon>Bacteria</taxon>
        <taxon>candidate division WS2</taxon>
    </lineage>
</organism>
<dbReference type="AlphaFoldDB" id="A0A1V5SCN0"/>
<evidence type="ECO:0000256" key="1">
    <source>
        <dbReference type="SAM" id="Phobius"/>
    </source>
</evidence>
<keyword evidence="3" id="KW-0489">Methyltransferase</keyword>
<keyword evidence="1" id="KW-0472">Membrane</keyword>
<dbReference type="GO" id="GO:0008757">
    <property type="term" value="F:S-adenosylmethionine-dependent methyltransferase activity"/>
    <property type="evidence" value="ECO:0007669"/>
    <property type="project" value="InterPro"/>
</dbReference>
<dbReference type="InterPro" id="IPR029063">
    <property type="entry name" value="SAM-dependent_MTases_sf"/>
</dbReference>
<dbReference type="Gene3D" id="3.40.50.150">
    <property type="entry name" value="Vaccinia Virus protein VP39"/>
    <property type="match status" value="1"/>
</dbReference>
<keyword evidence="1" id="KW-1133">Transmembrane helix</keyword>
<dbReference type="InterPro" id="IPR013216">
    <property type="entry name" value="Methyltransf_11"/>
</dbReference>
<keyword evidence="1" id="KW-0812">Transmembrane</keyword>
<dbReference type="GO" id="GO:0032259">
    <property type="term" value="P:methylation"/>
    <property type="evidence" value="ECO:0007669"/>
    <property type="project" value="UniProtKB-KW"/>
</dbReference>